<evidence type="ECO:0000313" key="2">
    <source>
        <dbReference type="Proteomes" id="UP001145742"/>
    </source>
</evidence>
<organism evidence="1 2">
    <name type="scientific">Willisornis vidua</name>
    <name type="common">Xingu scale-backed antbird</name>
    <dbReference type="NCBI Taxonomy" id="1566151"/>
    <lineage>
        <taxon>Eukaryota</taxon>
        <taxon>Metazoa</taxon>
        <taxon>Chordata</taxon>
        <taxon>Craniata</taxon>
        <taxon>Vertebrata</taxon>
        <taxon>Euteleostomi</taxon>
        <taxon>Archelosauria</taxon>
        <taxon>Archosauria</taxon>
        <taxon>Dinosauria</taxon>
        <taxon>Saurischia</taxon>
        <taxon>Theropoda</taxon>
        <taxon>Coelurosauria</taxon>
        <taxon>Aves</taxon>
        <taxon>Neognathae</taxon>
        <taxon>Neoaves</taxon>
        <taxon>Telluraves</taxon>
        <taxon>Australaves</taxon>
        <taxon>Passeriformes</taxon>
        <taxon>Thamnophilidae</taxon>
        <taxon>Willisornis</taxon>
    </lineage>
</organism>
<keyword evidence="2" id="KW-1185">Reference proteome</keyword>
<reference evidence="1" key="1">
    <citation type="submission" date="2019-10" db="EMBL/GenBank/DDBJ databases">
        <authorList>
            <person name="Soares A.E.R."/>
            <person name="Aleixo A."/>
            <person name="Schneider P."/>
            <person name="Miyaki C.Y."/>
            <person name="Schneider M.P."/>
            <person name="Mello C."/>
            <person name="Vasconcelos A.T.R."/>
        </authorList>
    </citation>
    <scope>NUCLEOTIDE SEQUENCE</scope>
    <source>
        <tissue evidence="1">Muscle</tissue>
    </source>
</reference>
<comment type="caution">
    <text evidence="1">The sequence shown here is derived from an EMBL/GenBank/DDBJ whole genome shotgun (WGS) entry which is preliminary data.</text>
</comment>
<proteinExistence type="predicted"/>
<accession>A0ABQ9CLG2</accession>
<dbReference type="EMBL" id="WHWB01034748">
    <property type="protein sequence ID" value="KAJ7404824.1"/>
    <property type="molecule type" value="Genomic_DNA"/>
</dbReference>
<name>A0ABQ9CLG2_9PASS</name>
<sequence>MLELVQSRVTELGKVLKHKSNQEKLRELRVFSLEKRRFSGDLLVLYNSLIIARWELGSSPKQQAIVQEEMASSYTRPERTSPTKLLLSAASAVKSDQAPQGFYSFEQQKQSRGPRHTVEHYDLLRFLQAAAEVSKSSPVTQVRMAFHDSYFAQTRVWNISSGGFTKMVFTSGGEREVRWELGSRNLLQHELANFQHVQMRMESGTAPLG</sequence>
<protein>
    <submittedName>
        <fullName evidence="1">Uncharacterized protein</fullName>
    </submittedName>
</protein>
<evidence type="ECO:0000313" key="1">
    <source>
        <dbReference type="EMBL" id="KAJ7404824.1"/>
    </source>
</evidence>
<dbReference type="Proteomes" id="UP001145742">
    <property type="component" value="Unassembled WGS sequence"/>
</dbReference>
<gene>
    <name evidence="1" type="ORF">WISP_143387</name>
</gene>